<gene>
    <name evidence="1" type="ORF">MM35RIKEN_00630</name>
</gene>
<evidence type="ECO:0000313" key="2">
    <source>
        <dbReference type="Proteomes" id="UP000681343"/>
    </source>
</evidence>
<keyword evidence="2" id="KW-1185">Reference proteome</keyword>
<dbReference type="Proteomes" id="UP000681343">
    <property type="component" value="Chromosome"/>
</dbReference>
<name>A0A810PXH5_9FIRM</name>
<evidence type="ECO:0000313" key="1">
    <source>
        <dbReference type="EMBL" id="BCK77871.1"/>
    </source>
</evidence>
<proteinExistence type="predicted"/>
<protein>
    <submittedName>
        <fullName evidence="1">Uncharacterized protein</fullName>
    </submittedName>
</protein>
<organism evidence="1 2">
    <name type="scientific">Vescimonas fastidiosa</name>
    <dbReference type="NCBI Taxonomy" id="2714353"/>
    <lineage>
        <taxon>Bacteria</taxon>
        <taxon>Bacillati</taxon>
        <taxon>Bacillota</taxon>
        <taxon>Clostridia</taxon>
        <taxon>Eubacteriales</taxon>
        <taxon>Oscillospiraceae</taxon>
        <taxon>Vescimonas</taxon>
    </lineage>
</organism>
<accession>A0A810PXH5</accession>
<sequence length="81" mass="9096">MPSPVFLWERAYGGAEPLPYAPMMGFRRAACPHAAAKGGQGRSPLRMDLETVQPGRCGHRPLRRSYKRFGTERYGEVSLFL</sequence>
<dbReference type="EMBL" id="AP023415">
    <property type="protein sequence ID" value="BCK77871.1"/>
    <property type="molecule type" value="Genomic_DNA"/>
</dbReference>
<reference evidence="1" key="1">
    <citation type="submission" date="2020-09" db="EMBL/GenBank/DDBJ databases">
        <title>New species isolated from human feces.</title>
        <authorList>
            <person name="Kitahara M."/>
            <person name="Shigeno Y."/>
            <person name="Shime M."/>
            <person name="Matsumoto Y."/>
            <person name="Nakamura S."/>
            <person name="Motooka D."/>
            <person name="Fukuoka S."/>
            <person name="Nishikawa H."/>
            <person name="Benno Y."/>
        </authorList>
    </citation>
    <scope>NUCLEOTIDE SEQUENCE</scope>
    <source>
        <strain evidence="1">MM35</strain>
    </source>
</reference>
<dbReference type="AlphaFoldDB" id="A0A810PXH5"/>
<dbReference type="KEGG" id="vfa:MM35RIKEN_00630"/>